<organism evidence="2 3">
    <name type="scientific">Nitrosospira multiformis</name>
    <dbReference type="NCBI Taxonomy" id="1231"/>
    <lineage>
        <taxon>Bacteria</taxon>
        <taxon>Pseudomonadati</taxon>
        <taxon>Pseudomonadota</taxon>
        <taxon>Betaproteobacteria</taxon>
        <taxon>Nitrosomonadales</taxon>
        <taxon>Nitrosomonadaceae</taxon>
        <taxon>Nitrosospira</taxon>
    </lineage>
</organism>
<protein>
    <recommendedName>
        <fullName evidence="1">ENTH domain-containing protein</fullName>
    </recommendedName>
</protein>
<reference evidence="2 3" key="1">
    <citation type="submission" date="2016-10" db="EMBL/GenBank/DDBJ databases">
        <authorList>
            <person name="de Groot N.N."/>
        </authorList>
    </citation>
    <scope>NUCLEOTIDE SEQUENCE [LARGE SCALE GENOMIC DNA]</scope>
    <source>
        <strain evidence="2 3">Nl14</strain>
    </source>
</reference>
<dbReference type="Proteomes" id="UP000182649">
    <property type="component" value="Unassembled WGS sequence"/>
</dbReference>
<proteinExistence type="predicted"/>
<dbReference type="RefSeq" id="WP_074976011.1">
    <property type="nucleotide sequence ID" value="NZ_FPBZ01000029.1"/>
</dbReference>
<dbReference type="PROSITE" id="PS50942">
    <property type="entry name" value="ENTH"/>
    <property type="match status" value="1"/>
</dbReference>
<evidence type="ECO:0000259" key="1">
    <source>
        <dbReference type="PROSITE" id="PS50942"/>
    </source>
</evidence>
<sequence>MKKFPTDDPVNAPVKNGLTAAERARLVDLHIERMMERKAEADRNYAIALKLAPLLHKLGRKG</sequence>
<accession>A0A1I7IWB1</accession>
<evidence type="ECO:0000313" key="2">
    <source>
        <dbReference type="EMBL" id="SFU77172.1"/>
    </source>
</evidence>
<feature type="domain" description="ENTH" evidence="1">
    <location>
        <begin position="1"/>
        <end position="62"/>
    </location>
</feature>
<dbReference type="EMBL" id="FPBZ01000029">
    <property type="protein sequence ID" value="SFU77172.1"/>
    <property type="molecule type" value="Genomic_DNA"/>
</dbReference>
<name>A0A1I7IWB1_9PROT</name>
<dbReference type="AlphaFoldDB" id="A0A1I7IWB1"/>
<evidence type="ECO:0000313" key="3">
    <source>
        <dbReference type="Proteomes" id="UP000182649"/>
    </source>
</evidence>
<gene>
    <name evidence="2" type="ORF">SAMN05216417_1293</name>
</gene>
<dbReference type="InterPro" id="IPR013809">
    <property type="entry name" value="ENTH"/>
</dbReference>